<reference evidence="2 3" key="1">
    <citation type="submission" date="2019-03" db="EMBL/GenBank/DDBJ databases">
        <title>Genomic Encyclopedia of Type Strains, Phase III (KMG-III): the genomes of soil and plant-associated and newly described type strains.</title>
        <authorList>
            <person name="Whitman W."/>
        </authorList>
    </citation>
    <scope>NUCLEOTIDE SEQUENCE [LARGE SCALE GENOMIC DNA]</scope>
    <source>
        <strain evidence="2 3">CECT 7378</strain>
    </source>
</reference>
<accession>A0A4R6M8Y5</accession>
<protein>
    <submittedName>
        <fullName evidence="2">Uncharacterized protein</fullName>
    </submittedName>
</protein>
<dbReference type="OrthoDB" id="5878031at2"/>
<feature type="transmembrane region" description="Helical" evidence="1">
    <location>
        <begin position="113"/>
        <end position="133"/>
    </location>
</feature>
<keyword evidence="1" id="KW-0812">Transmembrane</keyword>
<feature type="transmembrane region" description="Helical" evidence="1">
    <location>
        <begin position="80"/>
        <end position="101"/>
    </location>
</feature>
<keyword evidence="1" id="KW-1133">Transmembrane helix</keyword>
<evidence type="ECO:0000313" key="2">
    <source>
        <dbReference type="EMBL" id="TDO97445.1"/>
    </source>
</evidence>
<keyword evidence="1" id="KW-0472">Membrane</keyword>
<proteinExistence type="predicted"/>
<keyword evidence="3" id="KW-1185">Reference proteome</keyword>
<dbReference type="AlphaFoldDB" id="A0A4R6M8Y5"/>
<dbReference type="RefSeq" id="WP_133504019.1">
    <property type="nucleotide sequence ID" value="NZ_SNXC01000012.1"/>
</dbReference>
<organism evidence="2 3">
    <name type="scientific">Marinomonas balearica</name>
    <dbReference type="NCBI Taxonomy" id="491947"/>
    <lineage>
        <taxon>Bacteria</taxon>
        <taxon>Pseudomonadati</taxon>
        <taxon>Pseudomonadota</taxon>
        <taxon>Gammaproteobacteria</taxon>
        <taxon>Oceanospirillales</taxon>
        <taxon>Oceanospirillaceae</taxon>
        <taxon>Marinomonas</taxon>
    </lineage>
</organism>
<evidence type="ECO:0000256" key="1">
    <source>
        <dbReference type="SAM" id="Phobius"/>
    </source>
</evidence>
<dbReference type="Proteomes" id="UP000294656">
    <property type="component" value="Unassembled WGS sequence"/>
</dbReference>
<comment type="caution">
    <text evidence="2">The sequence shown here is derived from an EMBL/GenBank/DDBJ whole genome shotgun (WGS) entry which is preliminary data.</text>
</comment>
<dbReference type="EMBL" id="SNXC01000012">
    <property type="protein sequence ID" value="TDO97445.1"/>
    <property type="molecule type" value="Genomic_DNA"/>
</dbReference>
<evidence type="ECO:0000313" key="3">
    <source>
        <dbReference type="Proteomes" id="UP000294656"/>
    </source>
</evidence>
<name>A0A4R6M8Y5_9GAMM</name>
<gene>
    <name evidence="2" type="ORF">DFP79_2264</name>
</gene>
<sequence length="153" mass="17721">MMWNWIGQLANNLVGDPLKQWQTRKTMKLEQAFELDKLVHETNIAKANAVLEMARKGQQQSYDLDKIAMQNMQTSWKDELVLVLFLTPIVLAFIPGMDAYVHKGFDAIEKMPAWYTSIVIGMVVVIYGMRGMLKSYFQKTNNLQRQFDDKKEG</sequence>